<keyword evidence="1" id="KW-1133">Transmembrane helix</keyword>
<keyword evidence="1" id="KW-0472">Membrane</keyword>
<dbReference type="AlphaFoldDB" id="A0A2S9JU65"/>
<organism evidence="2 3">
    <name type="scientific">Sphingobacterium gobiense</name>
    <dbReference type="NCBI Taxonomy" id="1382456"/>
    <lineage>
        <taxon>Bacteria</taxon>
        <taxon>Pseudomonadati</taxon>
        <taxon>Bacteroidota</taxon>
        <taxon>Sphingobacteriia</taxon>
        <taxon>Sphingobacteriales</taxon>
        <taxon>Sphingobacteriaceae</taxon>
        <taxon>Sphingobacterium</taxon>
    </lineage>
</organism>
<accession>A0A2S9JU65</accession>
<name>A0A2S9JU65_9SPHI</name>
<feature type="transmembrane region" description="Helical" evidence="1">
    <location>
        <begin position="20"/>
        <end position="39"/>
    </location>
</feature>
<feature type="transmembrane region" description="Helical" evidence="1">
    <location>
        <begin position="51"/>
        <end position="69"/>
    </location>
</feature>
<reference evidence="2 3" key="1">
    <citation type="submission" date="2018-02" db="EMBL/GenBank/DDBJ databases">
        <title>The draft genome of Sphingobacterium gobiense H7.</title>
        <authorList>
            <person name="Li L."/>
            <person name="Liu L."/>
            <person name="Zhang X."/>
            <person name="Wang T."/>
            <person name="Liang L."/>
        </authorList>
    </citation>
    <scope>NUCLEOTIDE SEQUENCE [LARGE SCALE GENOMIC DNA]</scope>
    <source>
        <strain evidence="2 3">ACCC 05757</strain>
    </source>
</reference>
<evidence type="ECO:0000256" key="1">
    <source>
        <dbReference type="SAM" id="Phobius"/>
    </source>
</evidence>
<dbReference type="EMBL" id="PVBS01000001">
    <property type="protein sequence ID" value="PRD56803.1"/>
    <property type="molecule type" value="Genomic_DNA"/>
</dbReference>
<evidence type="ECO:0000313" key="2">
    <source>
        <dbReference type="EMBL" id="PRD56803.1"/>
    </source>
</evidence>
<keyword evidence="1" id="KW-0812">Transmembrane</keyword>
<evidence type="ECO:0000313" key="3">
    <source>
        <dbReference type="Proteomes" id="UP000238642"/>
    </source>
</evidence>
<protein>
    <submittedName>
        <fullName evidence="2">Uncharacterized protein</fullName>
    </submittedName>
</protein>
<dbReference type="Proteomes" id="UP000238642">
    <property type="component" value="Unassembled WGS sequence"/>
</dbReference>
<keyword evidence="3" id="KW-1185">Reference proteome</keyword>
<comment type="caution">
    <text evidence="2">The sequence shown here is derived from an EMBL/GenBank/DDBJ whole genome shotgun (WGS) entry which is preliminary data.</text>
</comment>
<proteinExistence type="predicted"/>
<sequence length="128" mass="15480">MDFYRYPTYSFISDSYVDAVYITVNILFWGSLILSWFFIFKGKLRKKYKGFFLLCSMIPLAMFITNRTIEPRGRMLSASGNKTIRFIEKMNERSIIRTYVNEKESEEYNRAERPRWILVRKDTIPENW</sequence>
<gene>
    <name evidence="2" type="ORF">C5749_06150</name>
</gene>